<evidence type="ECO:0000313" key="3">
    <source>
        <dbReference type="Proteomes" id="UP000668214"/>
    </source>
</evidence>
<keyword evidence="3" id="KW-1185">Reference proteome</keyword>
<sequence>MLNLILRHPIIPKTLLTQVRSVHGIIQKCFICDKNIFSAAMTVRLFLTRCIRLSAGAARQTNFLKPNKLIQNLLIQRRQMSQLDVNTNVQNNVILYKFEGRTYFRNLKIFGAVQLFCCSVLAFYSYTPSFWDIYRADVNLKEHFLNYQINFILFEIDVFIFVGPLMCLYIYATCARSIKYIILNKGGETLSIITYHMQKKKSKLNLPVGMVKCTADRPDGRGTYLPLKIKNRYFYYLVNRSGTFVNSKIFDHAMG</sequence>
<dbReference type="GO" id="GO:0007399">
    <property type="term" value="P:nervous system development"/>
    <property type="evidence" value="ECO:0007669"/>
    <property type="project" value="TreeGrafter"/>
</dbReference>
<dbReference type="GO" id="GO:0005739">
    <property type="term" value="C:mitochondrion"/>
    <property type="evidence" value="ECO:0007669"/>
    <property type="project" value="TreeGrafter"/>
</dbReference>
<keyword evidence="1" id="KW-0812">Transmembrane</keyword>
<dbReference type="AlphaFoldDB" id="A0A836FN78"/>
<reference evidence="2" key="1">
    <citation type="submission" date="2020-02" db="EMBL/GenBank/DDBJ databases">
        <title>Relaxed selection underlies rapid genomic changes in the transitions from sociality to social parasitism in ants.</title>
        <authorList>
            <person name="Bi X."/>
        </authorList>
    </citation>
    <scope>NUCLEOTIDE SEQUENCE</scope>
    <source>
        <strain evidence="2">BGI-DK2014c</strain>
        <tissue evidence="2">Whole body</tissue>
    </source>
</reference>
<dbReference type="Pfam" id="PF06979">
    <property type="entry name" value="TMEM70"/>
    <property type="match status" value="1"/>
</dbReference>
<dbReference type="InterPro" id="IPR045325">
    <property type="entry name" value="TMEM70/TMEM186/TMEM223"/>
</dbReference>
<organism evidence="2 3">
    <name type="scientific">Pseudoatta argentina</name>
    <dbReference type="NCBI Taxonomy" id="621737"/>
    <lineage>
        <taxon>Eukaryota</taxon>
        <taxon>Metazoa</taxon>
        <taxon>Ecdysozoa</taxon>
        <taxon>Arthropoda</taxon>
        <taxon>Hexapoda</taxon>
        <taxon>Insecta</taxon>
        <taxon>Pterygota</taxon>
        <taxon>Neoptera</taxon>
        <taxon>Endopterygota</taxon>
        <taxon>Hymenoptera</taxon>
        <taxon>Apocrita</taxon>
        <taxon>Aculeata</taxon>
        <taxon>Formicoidea</taxon>
        <taxon>Formicidae</taxon>
        <taxon>Myrmicinae</taxon>
        <taxon>Pseudoatta</taxon>
    </lineage>
</organism>
<gene>
    <name evidence="2" type="primary">Tmem223</name>
    <name evidence="2" type="ORF">G6Z78_0009791</name>
</gene>
<proteinExistence type="predicted"/>
<dbReference type="EMBL" id="JAANIA010000992">
    <property type="protein sequence ID" value="KAG5322631.1"/>
    <property type="molecule type" value="Genomic_DNA"/>
</dbReference>
<feature type="non-terminal residue" evidence="2">
    <location>
        <position position="255"/>
    </location>
</feature>
<keyword evidence="1" id="KW-0472">Membrane</keyword>
<feature type="transmembrane region" description="Helical" evidence="1">
    <location>
        <begin position="147"/>
        <end position="172"/>
    </location>
</feature>
<protein>
    <submittedName>
        <fullName evidence="2">TM223 protein</fullName>
    </submittedName>
</protein>
<accession>A0A836FN78</accession>
<evidence type="ECO:0000313" key="2">
    <source>
        <dbReference type="EMBL" id="KAG5322631.1"/>
    </source>
</evidence>
<evidence type="ECO:0000256" key="1">
    <source>
        <dbReference type="SAM" id="Phobius"/>
    </source>
</evidence>
<comment type="caution">
    <text evidence="2">The sequence shown here is derived from an EMBL/GenBank/DDBJ whole genome shotgun (WGS) entry which is preliminary data.</text>
</comment>
<dbReference type="PANTHER" id="PTHR14549:SF2">
    <property type="entry name" value="TRANSMEMBRANE PROTEIN 223"/>
    <property type="match status" value="1"/>
</dbReference>
<dbReference type="Proteomes" id="UP000668214">
    <property type="component" value="Unassembled WGS sequence"/>
</dbReference>
<feature type="transmembrane region" description="Helical" evidence="1">
    <location>
        <begin position="107"/>
        <end position="127"/>
    </location>
</feature>
<dbReference type="InterPro" id="IPR026100">
    <property type="entry name" value="Tmem223"/>
</dbReference>
<name>A0A836FN78_9HYME</name>
<dbReference type="PANTHER" id="PTHR14549">
    <property type="entry name" value="TRANSMEMBRANE PROTEIN 223"/>
    <property type="match status" value="1"/>
</dbReference>
<feature type="non-terminal residue" evidence="2">
    <location>
        <position position="1"/>
    </location>
</feature>
<keyword evidence="1" id="KW-1133">Transmembrane helix</keyword>